<dbReference type="GO" id="GO:0005634">
    <property type="term" value="C:nucleus"/>
    <property type="evidence" value="ECO:0007669"/>
    <property type="project" value="UniProtKB-SubCell"/>
</dbReference>
<dbReference type="EMBL" id="JAZDUA010000897">
    <property type="protein sequence ID" value="KAK7788926.1"/>
    <property type="molecule type" value="Genomic_DNA"/>
</dbReference>
<dbReference type="Gene3D" id="1.10.260.40">
    <property type="entry name" value="lambda repressor-like DNA-binding domains"/>
    <property type="match status" value="1"/>
</dbReference>
<dbReference type="GO" id="GO:0006357">
    <property type="term" value="P:regulation of transcription by RNA polymerase II"/>
    <property type="evidence" value="ECO:0007669"/>
    <property type="project" value="UniProtKB-ARBA"/>
</dbReference>
<comment type="caution">
    <text evidence="3">The sequence shown here is derived from an EMBL/GenBank/DDBJ whole genome shotgun (WGS) entry which is preliminary data.</text>
</comment>
<dbReference type="AlphaFoldDB" id="A0AAN9VCK6"/>
<accession>A0AAN9VCK6</accession>
<keyword evidence="4" id="KW-1185">Reference proteome</keyword>
<feature type="domain" description="HTH cro/C1-type" evidence="2">
    <location>
        <begin position="20"/>
        <end position="42"/>
    </location>
</feature>
<evidence type="ECO:0000259" key="2">
    <source>
        <dbReference type="PROSITE" id="PS50943"/>
    </source>
</evidence>
<dbReference type="GO" id="GO:0003677">
    <property type="term" value="F:DNA binding"/>
    <property type="evidence" value="ECO:0007669"/>
    <property type="project" value="InterPro"/>
</dbReference>
<sequence>MADRKLPKNPKAYKAMEMIAKGKTQSDVADRLNVSQSTVSSWKRQIECPSGRSSSQNSSRYMEVNDGRRLAVVEPGRIVIQEQIRNYKILEAGSTQRRY</sequence>
<name>A0AAN9VCK6_9ORTH</name>
<organism evidence="3 4">
    <name type="scientific">Gryllus longicercus</name>
    <dbReference type="NCBI Taxonomy" id="2509291"/>
    <lineage>
        <taxon>Eukaryota</taxon>
        <taxon>Metazoa</taxon>
        <taxon>Ecdysozoa</taxon>
        <taxon>Arthropoda</taxon>
        <taxon>Hexapoda</taxon>
        <taxon>Insecta</taxon>
        <taxon>Pterygota</taxon>
        <taxon>Neoptera</taxon>
        <taxon>Polyneoptera</taxon>
        <taxon>Orthoptera</taxon>
        <taxon>Ensifera</taxon>
        <taxon>Gryllidea</taxon>
        <taxon>Grylloidea</taxon>
        <taxon>Gryllidae</taxon>
        <taxon>Gryllinae</taxon>
        <taxon>Gryllus</taxon>
    </lineage>
</organism>
<dbReference type="InterPro" id="IPR010982">
    <property type="entry name" value="Lambda_DNA-bd_dom_sf"/>
</dbReference>
<dbReference type="PROSITE" id="PS50943">
    <property type="entry name" value="HTH_CROC1"/>
    <property type="match status" value="1"/>
</dbReference>
<proteinExistence type="predicted"/>
<dbReference type="CDD" id="cd00093">
    <property type="entry name" value="HTH_XRE"/>
    <property type="match status" value="1"/>
</dbReference>
<evidence type="ECO:0000313" key="3">
    <source>
        <dbReference type="EMBL" id="KAK7788926.1"/>
    </source>
</evidence>
<evidence type="ECO:0000313" key="4">
    <source>
        <dbReference type="Proteomes" id="UP001378592"/>
    </source>
</evidence>
<dbReference type="InterPro" id="IPR009057">
    <property type="entry name" value="Homeodomain-like_sf"/>
</dbReference>
<comment type="subcellular location">
    <subcellularLocation>
        <location evidence="1">Nucleus</location>
    </subcellularLocation>
</comment>
<evidence type="ECO:0000256" key="1">
    <source>
        <dbReference type="ARBA" id="ARBA00004123"/>
    </source>
</evidence>
<dbReference type="SUPFAM" id="SSF46689">
    <property type="entry name" value="Homeodomain-like"/>
    <property type="match status" value="1"/>
</dbReference>
<dbReference type="InterPro" id="IPR001387">
    <property type="entry name" value="Cro/C1-type_HTH"/>
</dbReference>
<dbReference type="Proteomes" id="UP001378592">
    <property type="component" value="Unassembled WGS sequence"/>
</dbReference>
<protein>
    <recommendedName>
        <fullName evidence="2">HTH cro/C1-type domain-containing protein</fullName>
    </recommendedName>
</protein>
<reference evidence="3 4" key="1">
    <citation type="submission" date="2024-03" db="EMBL/GenBank/DDBJ databases">
        <title>The genome assembly and annotation of the cricket Gryllus longicercus Weissman &amp; Gray.</title>
        <authorList>
            <person name="Szrajer S."/>
            <person name="Gray D."/>
            <person name="Ylla G."/>
        </authorList>
    </citation>
    <scope>NUCLEOTIDE SEQUENCE [LARGE SCALE GENOMIC DNA]</scope>
    <source>
        <strain evidence="3">DAG 2021-001</strain>
        <tissue evidence="3">Whole body minus gut</tissue>
    </source>
</reference>
<gene>
    <name evidence="3" type="ORF">R5R35_014077</name>
</gene>
<dbReference type="Pfam" id="PF13384">
    <property type="entry name" value="HTH_23"/>
    <property type="match status" value="1"/>
</dbReference>